<keyword evidence="1 5" id="KW-0540">Nuclease</keyword>
<dbReference type="InterPro" id="IPR035901">
    <property type="entry name" value="GIY-YIG_endonuc_sf"/>
</dbReference>
<dbReference type="InterPro" id="IPR013520">
    <property type="entry name" value="Ribonucl_H"/>
</dbReference>
<dbReference type="NCBIfam" id="TIGR00573">
    <property type="entry name" value="dnaq"/>
    <property type="match status" value="1"/>
</dbReference>
<dbReference type="PROSITE" id="PS50164">
    <property type="entry name" value="GIY_YIG"/>
    <property type="match status" value="1"/>
</dbReference>
<dbReference type="AlphaFoldDB" id="A0A7K1FTB1"/>
<dbReference type="Gene3D" id="3.40.1440.10">
    <property type="entry name" value="GIY-YIG endonuclease"/>
    <property type="match status" value="1"/>
</dbReference>
<keyword evidence="6" id="KW-1185">Reference proteome</keyword>
<dbReference type="Pfam" id="PF02151">
    <property type="entry name" value="UVR"/>
    <property type="match status" value="1"/>
</dbReference>
<dbReference type="GO" id="GO:0003887">
    <property type="term" value="F:DNA-directed DNA polymerase activity"/>
    <property type="evidence" value="ECO:0007669"/>
    <property type="project" value="InterPro"/>
</dbReference>
<dbReference type="InterPro" id="IPR012337">
    <property type="entry name" value="RNaseH-like_sf"/>
</dbReference>
<name>A0A7K1FTB1_9ACTN</name>
<dbReference type="InterPro" id="IPR036397">
    <property type="entry name" value="RNaseH_sf"/>
</dbReference>
<gene>
    <name evidence="5" type="ORF">GIS00_25855</name>
</gene>
<comment type="caution">
    <text evidence="5">The sequence shown here is derived from an EMBL/GenBank/DDBJ whole genome shotgun (WGS) entry which is preliminary data.</text>
</comment>
<dbReference type="GO" id="GO:0003677">
    <property type="term" value="F:DNA binding"/>
    <property type="evidence" value="ECO:0007669"/>
    <property type="project" value="InterPro"/>
</dbReference>
<sequence length="640" mass="69338">MPASARAAARRAPRRPAPAADRAPRRAAPSARAGRPVPCRRFNTSGGRPGALSVPSPTVRPVSPISPVRDIEVQASFDELDDPLREITFVVVDLETTGGSAVTEMITEIGAVKVRGGEVLGEFATLVDPGRAIPPQITMLTGISDAMVMDAPRIDAVLPAFLEFTRGTVLVAHNARFDIGFLKAACARQGLPWPGNAVLDTVLLARRALSKDEAPSLRLGALARLFGARTTPDHRALHDARATVDVLHALFERLGGLGVQSLAELQELGRDVRPAQRRKRHLADHLPQAPGVYLFRGPSDEVLYVGTSKNLRRRVRSYFGAGELRGRIKQMLTLAVRVDHVVCAHGLEANVREQRLIAAHLPPYNKRSRMPDKVSWVVLTRETFPRLSVVSTPPLVESVCLGPFGTRQAAQNAVEALQEVVRIRRCSVRLSRTPKGTPCALAELDKCGAPCAGRESAEDYAGHPTRIADLVRGSSDEVLARLREELERLSGQGRFDQAARVRDRLAALVDAVDRRQRLGAFAAIEEMVAAQPDGHGGWDLVVIRFGRLVASGRARRGIDPMPVVDLLQASAETALPGNGPLPGASAEETTTLLRWVETPGTRLVRTTAPWSSPARAAGRWRPFAAAAHLARSDLLRRPWS</sequence>
<dbReference type="GO" id="GO:0004527">
    <property type="term" value="F:exonuclease activity"/>
    <property type="evidence" value="ECO:0007669"/>
    <property type="project" value="UniProtKB-KW"/>
</dbReference>
<dbReference type="CDD" id="cd06127">
    <property type="entry name" value="DEDDh"/>
    <property type="match status" value="1"/>
</dbReference>
<dbReference type="PANTHER" id="PTHR30562">
    <property type="entry name" value="UVRC/OXIDOREDUCTASE"/>
    <property type="match status" value="1"/>
</dbReference>
<organism evidence="5 6">
    <name type="scientific">Nakamurella alba</name>
    <dbReference type="NCBI Taxonomy" id="2665158"/>
    <lineage>
        <taxon>Bacteria</taxon>
        <taxon>Bacillati</taxon>
        <taxon>Actinomycetota</taxon>
        <taxon>Actinomycetes</taxon>
        <taxon>Nakamurellales</taxon>
        <taxon>Nakamurellaceae</taxon>
        <taxon>Nakamurella</taxon>
    </lineage>
</organism>
<dbReference type="PANTHER" id="PTHR30562:SF1">
    <property type="entry name" value="UVRABC SYSTEM PROTEIN C"/>
    <property type="match status" value="1"/>
</dbReference>
<dbReference type="SUPFAM" id="SSF53098">
    <property type="entry name" value="Ribonuclease H-like"/>
    <property type="match status" value="1"/>
</dbReference>
<dbReference type="Gene3D" id="3.30.420.10">
    <property type="entry name" value="Ribonuclease H-like superfamily/Ribonuclease H"/>
    <property type="match status" value="1"/>
</dbReference>
<reference evidence="5 6" key="1">
    <citation type="submission" date="2019-11" db="EMBL/GenBank/DDBJ databases">
        <authorList>
            <person name="Jiang L.-Q."/>
        </authorList>
    </citation>
    <scope>NUCLEOTIDE SEQUENCE [LARGE SCALE GENOMIC DNA]</scope>
    <source>
        <strain evidence="5 6">YIM 132087</strain>
    </source>
</reference>
<evidence type="ECO:0000313" key="5">
    <source>
        <dbReference type="EMBL" id="MTD17361.1"/>
    </source>
</evidence>
<dbReference type="SMART" id="SM00465">
    <property type="entry name" value="GIYc"/>
    <property type="match status" value="1"/>
</dbReference>
<dbReference type="FunFam" id="3.30.420.10:FF:000045">
    <property type="entry name" value="3'-5' exonuclease DinG"/>
    <property type="match status" value="1"/>
</dbReference>
<feature type="compositionally biased region" description="Low complexity" evidence="2">
    <location>
        <begin position="17"/>
        <end position="36"/>
    </location>
</feature>
<keyword evidence="1 5" id="KW-0378">Hydrolase</keyword>
<dbReference type="InterPro" id="IPR000305">
    <property type="entry name" value="GIY-YIG_endonuc"/>
</dbReference>
<feature type="domain" description="GIY-YIG" evidence="4">
    <location>
        <begin position="288"/>
        <end position="366"/>
    </location>
</feature>
<dbReference type="SUPFAM" id="SSF46600">
    <property type="entry name" value="C-terminal UvrC-binding domain of UvrB"/>
    <property type="match status" value="1"/>
</dbReference>
<protein>
    <submittedName>
        <fullName evidence="5">DEDD exonuclease domain-containing protein</fullName>
    </submittedName>
</protein>
<dbReference type="EMBL" id="WLYK01000018">
    <property type="protein sequence ID" value="MTD17361.1"/>
    <property type="molecule type" value="Genomic_DNA"/>
</dbReference>
<dbReference type="PROSITE" id="PS50151">
    <property type="entry name" value="UVR"/>
    <property type="match status" value="1"/>
</dbReference>
<dbReference type="Pfam" id="PF00929">
    <property type="entry name" value="RNase_T"/>
    <property type="match status" value="1"/>
</dbReference>
<dbReference type="CDD" id="cd10434">
    <property type="entry name" value="GIY-YIG_UvrC_Cho"/>
    <property type="match status" value="1"/>
</dbReference>
<evidence type="ECO:0000313" key="6">
    <source>
        <dbReference type="Proteomes" id="UP000460221"/>
    </source>
</evidence>
<dbReference type="InterPro" id="IPR006054">
    <property type="entry name" value="DnaQ"/>
</dbReference>
<dbReference type="InterPro" id="IPR047296">
    <property type="entry name" value="GIY-YIG_UvrC_Cho"/>
</dbReference>
<feature type="domain" description="UVR" evidence="3">
    <location>
        <begin position="476"/>
        <end position="511"/>
    </location>
</feature>
<evidence type="ECO:0000256" key="2">
    <source>
        <dbReference type="SAM" id="MobiDB-lite"/>
    </source>
</evidence>
<dbReference type="Proteomes" id="UP000460221">
    <property type="component" value="Unassembled WGS sequence"/>
</dbReference>
<keyword evidence="1 5" id="KW-0269">Exonuclease</keyword>
<evidence type="ECO:0000259" key="4">
    <source>
        <dbReference type="PROSITE" id="PS50164"/>
    </source>
</evidence>
<dbReference type="InterPro" id="IPR001943">
    <property type="entry name" value="UVR_dom"/>
</dbReference>
<dbReference type="NCBIfam" id="NF005905">
    <property type="entry name" value="PRK07883.1-3"/>
    <property type="match status" value="1"/>
</dbReference>
<dbReference type="GO" id="GO:0009380">
    <property type="term" value="C:excinuclease repair complex"/>
    <property type="evidence" value="ECO:0007669"/>
    <property type="project" value="TreeGrafter"/>
</dbReference>
<evidence type="ECO:0000259" key="3">
    <source>
        <dbReference type="PROSITE" id="PS50151"/>
    </source>
</evidence>
<accession>A0A7K1FTB1</accession>
<dbReference type="NCBIfam" id="NF005907">
    <property type="entry name" value="PRK07883.1-5"/>
    <property type="match status" value="1"/>
</dbReference>
<dbReference type="GO" id="GO:0006289">
    <property type="term" value="P:nucleotide-excision repair"/>
    <property type="evidence" value="ECO:0007669"/>
    <property type="project" value="InterPro"/>
</dbReference>
<evidence type="ECO:0000256" key="1">
    <source>
        <dbReference type="ARBA" id="ARBA00022839"/>
    </source>
</evidence>
<dbReference type="SUPFAM" id="SSF82771">
    <property type="entry name" value="GIY-YIG endonuclease"/>
    <property type="match status" value="1"/>
</dbReference>
<dbReference type="SMART" id="SM00479">
    <property type="entry name" value="EXOIII"/>
    <property type="match status" value="1"/>
</dbReference>
<dbReference type="InterPro" id="IPR050066">
    <property type="entry name" value="UvrABC_protein_C"/>
</dbReference>
<dbReference type="InterPro" id="IPR036876">
    <property type="entry name" value="UVR_dom_sf"/>
</dbReference>
<feature type="region of interest" description="Disordered" evidence="2">
    <location>
        <begin position="1"/>
        <end position="61"/>
    </location>
</feature>
<dbReference type="GO" id="GO:0006260">
    <property type="term" value="P:DNA replication"/>
    <property type="evidence" value="ECO:0007669"/>
    <property type="project" value="InterPro"/>
</dbReference>
<proteinExistence type="predicted"/>